<sequence>MKLKYLFFLFIIVTKTSLFAQKMDTDSLLVATNKVISVEKNYTKAIALCQLGIKKAPNYLDFYVSLGNAYKMTNQIDSARYYFKYVIAKNTNYKEAFSYLTRLEIEQNKADAALQTIDQALVLCPEEKDFHLLKLRALELENNPKATATYLSFLIKKYPEDTTLKDRLFDMKLDAYGDRIGISNTTTVFNRSGVGPWNYTSLHYAKQLKNATIIGRFDYNDRQSSGTSVLSGSMYELETYYKTSPKNYSFLNIGISNDRIFPKVRLNYSFFQNLGKGWETELGIRYNKTNTTENYSTALGFGKYLGAGWFNLRSYFQIGQKKPYPSFASTYRYYFNSRYDYFAINAGYGTSPDERETISQFDQRVSLNSYRIGAGYNKVVFKKFIIGAQTGFNRQEYTPSKYQNEINITLQLQWLL</sequence>
<keyword evidence="1" id="KW-0732">Signal</keyword>
<dbReference type="EMBL" id="VJZT01000001">
    <property type="protein sequence ID" value="TRX42827.1"/>
    <property type="molecule type" value="Genomic_DNA"/>
</dbReference>
<feature type="chain" id="PRO_5022089622" evidence="1">
    <location>
        <begin position="21"/>
        <end position="416"/>
    </location>
</feature>
<dbReference type="Proteomes" id="UP000316371">
    <property type="component" value="Unassembled WGS sequence"/>
</dbReference>
<dbReference type="InterPro" id="IPR011990">
    <property type="entry name" value="TPR-like_helical_dom_sf"/>
</dbReference>
<dbReference type="InterPro" id="IPR030887">
    <property type="entry name" value="Beta-barrel_YaiO"/>
</dbReference>
<gene>
    <name evidence="3" type="primary">yaiO</name>
    <name evidence="3" type="ORF">FNW21_00410</name>
</gene>
<dbReference type="Pfam" id="PF19413">
    <property type="entry name" value="YaiO"/>
    <property type="match status" value="1"/>
</dbReference>
<proteinExistence type="predicted"/>
<dbReference type="Gene3D" id="1.25.40.10">
    <property type="entry name" value="Tetratricopeptide repeat domain"/>
    <property type="match status" value="1"/>
</dbReference>
<protein>
    <submittedName>
        <fullName evidence="3">YaiO family outer membrane beta-barrel protein</fullName>
    </submittedName>
</protein>
<dbReference type="NCBIfam" id="TIGR04390">
    <property type="entry name" value="OMP_YaiO_dom"/>
    <property type="match status" value="1"/>
</dbReference>
<reference evidence="3 4" key="1">
    <citation type="submission" date="2019-07" db="EMBL/GenBank/DDBJ databases">
        <title>Novel species of Flavobacterium.</title>
        <authorList>
            <person name="Liu Q."/>
            <person name="Xin Y.-H."/>
        </authorList>
    </citation>
    <scope>NUCLEOTIDE SEQUENCE [LARGE SCALE GENOMIC DNA]</scope>
    <source>
        <strain evidence="3 4">LB1R34</strain>
    </source>
</reference>
<evidence type="ECO:0000256" key="1">
    <source>
        <dbReference type="SAM" id="SignalP"/>
    </source>
</evidence>
<dbReference type="OrthoDB" id="742239at2"/>
<comment type="caution">
    <text evidence="3">The sequence shown here is derived from an EMBL/GenBank/DDBJ whole genome shotgun (WGS) entry which is preliminary data.</text>
</comment>
<evidence type="ECO:0000313" key="3">
    <source>
        <dbReference type="EMBL" id="TRX42827.1"/>
    </source>
</evidence>
<keyword evidence="4" id="KW-1185">Reference proteome</keyword>
<dbReference type="SUPFAM" id="SSF48452">
    <property type="entry name" value="TPR-like"/>
    <property type="match status" value="1"/>
</dbReference>
<feature type="domain" description="YaiO beta-barrel" evidence="2">
    <location>
        <begin position="179"/>
        <end position="354"/>
    </location>
</feature>
<name>A0A553ECQ7_9FLAO</name>
<dbReference type="AlphaFoldDB" id="A0A553ECQ7"/>
<organism evidence="3 4">
    <name type="scientific">Flavobacterium restrictum</name>
    <dbReference type="NCBI Taxonomy" id="2594428"/>
    <lineage>
        <taxon>Bacteria</taxon>
        <taxon>Pseudomonadati</taxon>
        <taxon>Bacteroidota</taxon>
        <taxon>Flavobacteriia</taxon>
        <taxon>Flavobacteriales</taxon>
        <taxon>Flavobacteriaceae</taxon>
        <taxon>Flavobacterium</taxon>
    </lineage>
</organism>
<feature type="signal peptide" evidence="1">
    <location>
        <begin position="1"/>
        <end position="20"/>
    </location>
</feature>
<accession>A0A553ECQ7</accession>
<evidence type="ECO:0000259" key="2">
    <source>
        <dbReference type="Pfam" id="PF19413"/>
    </source>
</evidence>
<evidence type="ECO:0000313" key="4">
    <source>
        <dbReference type="Proteomes" id="UP000316371"/>
    </source>
</evidence>